<protein>
    <recommendedName>
        <fullName evidence="2">Cytochrome P450</fullName>
    </recommendedName>
</protein>
<organism evidence="1">
    <name type="scientific">marine metagenome</name>
    <dbReference type="NCBI Taxonomy" id="408172"/>
    <lineage>
        <taxon>unclassified sequences</taxon>
        <taxon>metagenomes</taxon>
        <taxon>ecological metagenomes</taxon>
    </lineage>
</organism>
<dbReference type="GO" id="GO:0005506">
    <property type="term" value="F:iron ion binding"/>
    <property type="evidence" value="ECO:0007669"/>
    <property type="project" value="InterPro"/>
</dbReference>
<dbReference type="GO" id="GO:0016705">
    <property type="term" value="F:oxidoreductase activity, acting on paired donors, with incorporation or reduction of molecular oxygen"/>
    <property type="evidence" value="ECO:0007669"/>
    <property type="project" value="InterPro"/>
</dbReference>
<proteinExistence type="predicted"/>
<dbReference type="SUPFAM" id="SSF48264">
    <property type="entry name" value="Cytochrome P450"/>
    <property type="match status" value="1"/>
</dbReference>
<dbReference type="EMBL" id="UINC01001784">
    <property type="protein sequence ID" value="SUZ88738.1"/>
    <property type="molecule type" value="Genomic_DNA"/>
</dbReference>
<gene>
    <name evidence="1" type="ORF">METZ01_LOCUS41592</name>
</gene>
<accession>A0A381RCR8</accession>
<dbReference type="Gene3D" id="1.10.630.10">
    <property type="entry name" value="Cytochrome P450"/>
    <property type="match status" value="1"/>
</dbReference>
<evidence type="ECO:0008006" key="2">
    <source>
        <dbReference type="Google" id="ProtNLM"/>
    </source>
</evidence>
<dbReference type="InterPro" id="IPR036396">
    <property type="entry name" value="Cyt_P450_sf"/>
</dbReference>
<sequence>MEEFTFTKYEEAVKTLRNNDLMQALYDEGEVIMDKVLVCLHGEEHKKRRKLENKIFTRDTFKLYEDKIFPKTIEETLKPFKRAGKLDLVDFGFRVLLNLTADFSGIDRPEKSKEETEMLLRMLKTFASGATLAHSTRNHDEVKLEVKKALEEFDLRFLGPSIETRKLLINNNDDPNDLPKDILTILLLNEDELSLPHDVLMREVAFYLLAGAQTSIHSLVHAFHEIMEWLNKYPDEKNNIYKNPIFLQRCVHESTGLHPSSPVAWRKPICPVSL</sequence>
<dbReference type="AlphaFoldDB" id="A0A381RCR8"/>
<name>A0A381RCR8_9ZZZZ</name>
<reference evidence="1" key="1">
    <citation type="submission" date="2018-05" db="EMBL/GenBank/DDBJ databases">
        <authorList>
            <person name="Lanie J.A."/>
            <person name="Ng W.-L."/>
            <person name="Kazmierczak K.M."/>
            <person name="Andrzejewski T.M."/>
            <person name="Davidsen T.M."/>
            <person name="Wayne K.J."/>
            <person name="Tettelin H."/>
            <person name="Glass J.I."/>
            <person name="Rusch D."/>
            <person name="Podicherti R."/>
            <person name="Tsui H.-C.T."/>
            <person name="Winkler M.E."/>
        </authorList>
    </citation>
    <scope>NUCLEOTIDE SEQUENCE</scope>
</reference>
<feature type="non-terminal residue" evidence="1">
    <location>
        <position position="274"/>
    </location>
</feature>
<dbReference type="GO" id="GO:0004497">
    <property type="term" value="F:monooxygenase activity"/>
    <property type="evidence" value="ECO:0007669"/>
    <property type="project" value="InterPro"/>
</dbReference>
<dbReference type="GO" id="GO:0020037">
    <property type="term" value="F:heme binding"/>
    <property type="evidence" value="ECO:0007669"/>
    <property type="project" value="InterPro"/>
</dbReference>
<evidence type="ECO:0000313" key="1">
    <source>
        <dbReference type="EMBL" id="SUZ88738.1"/>
    </source>
</evidence>